<evidence type="ECO:0000313" key="4">
    <source>
        <dbReference type="Proteomes" id="UP001497623"/>
    </source>
</evidence>
<name>A0AAV2QYN8_MEGNR</name>
<evidence type="ECO:0000256" key="2">
    <source>
        <dbReference type="SAM" id="Phobius"/>
    </source>
</evidence>
<organism evidence="3 4">
    <name type="scientific">Meganyctiphanes norvegica</name>
    <name type="common">Northern krill</name>
    <name type="synonym">Thysanopoda norvegica</name>
    <dbReference type="NCBI Taxonomy" id="48144"/>
    <lineage>
        <taxon>Eukaryota</taxon>
        <taxon>Metazoa</taxon>
        <taxon>Ecdysozoa</taxon>
        <taxon>Arthropoda</taxon>
        <taxon>Crustacea</taxon>
        <taxon>Multicrustacea</taxon>
        <taxon>Malacostraca</taxon>
        <taxon>Eumalacostraca</taxon>
        <taxon>Eucarida</taxon>
        <taxon>Euphausiacea</taxon>
        <taxon>Euphausiidae</taxon>
        <taxon>Meganyctiphanes</taxon>
    </lineage>
</organism>
<keyword evidence="2" id="KW-0472">Membrane</keyword>
<feature type="compositionally biased region" description="Low complexity" evidence="1">
    <location>
        <begin position="394"/>
        <end position="407"/>
    </location>
</feature>
<feature type="compositionally biased region" description="Acidic residues" evidence="1">
    <location>
        <begin position="607"/>
        <end position="627"/>
    </location>
</feature>
<dbReference type="AlphaFoldDB" id="A0AAV2QYN8"/>
<dbReference type="EMBL" id="CAXKWB010012553">
    <property type="protein sequence ID" value="CAL4104985.1"/>
    <property type="molecule type" value="Genomic_DNA"/>
</dbReference>
<gene>
    <name evidence="3" type="ORF">MNOR_LOCUS17903</name>
</gene>
<evidence type="ECO:0000256" key="1">
    <source>
        <dbReference type="SAM" id="MobiDB-lite"/>
    </source>
</evidence>
<proteinExistence type="predicted"/>
<feature type="compositionally biased region" description="Polar residues" evidence="1">
    <location>
        <begin position="513"/>
        <end position="525"/>
    </location>
</feature>
<keyword evidence="2" id="KW-1133">Transmembrane helix</keyword>
<feature type="compositionally biased region" description="Pro residues" evidence="1">
    <location>
        <begin position="581"/>
        <end position="591"/>
    </location>
</feature>
<dbReference type="Proteomes" id="UP001497623">
    <property type="component" value="Unassembled WGS sequence"/>
</dbReference>
<sequence>MQPLKLTTLRSLPARYNCDLSQDVKDWELVDTIGHGKSKILNIYIFGDISLKLHSVCMEAITVTDARRVITYHDEVQGEQSCGYQQKLHLKNTKSSDITRDVKYLHIQNSENQNIRMEKPLEKILIKNSSITIIDLASSSLSASLEHRFEDSSVQNVKNLSLIGDTLLVMKKTDIQSISEINYNSTNTDSIFSYSSINYVETNGIKIFAGKITFDNVNLSNLQENSIAIEDGANIIFQKCILDNVGRKSIYLSGGSLTFNEVAFKGDTSNKTFSFTLTNADGLYPMGFTGEHVLAGKYTGIGIAIGIIIGVIVTVAVFILYTKFIGPKNKYKSEENGILSGEEFPSMKVIENPPTTEGKAISDNHNELYEATYDDTTILPESLDETNPSFLHKQPSVPSPVSSTQVQNPAVLPNPQLSFPLKNPQTFPPNSSEHDAQLDNHYLSTNPDINTQQPPSPSVPKFGLPQGNLTGHGMNPTNNSMASGVPERPPFRLPQGNEPNLVNNTPNKPNPRSPTTNQPQLQNQHGPMDQGEPIRPPFGLPQKNLPGQSGHPGVPERPPFRLPQGNVTNPGIITPNKPLIPSKPKPSPTQNPPQLQNQPVTMPQGVNEDEPIYEDGEDEEPIYEDESAYVSHSRF</sequence>
<feature type="compositionally biased region" description="Polar residues" evidence="1">
    <location>
        <begin position="497"/>
        <end position="507"/>
    </location>
</feature>
<keyword evidence="4" id="KW-1185">Reference proteome</keyword>
<accession>A0AAV2QYN8</accession>
<keyword evidence="2" id="KW-0812">Transmembrane</keyword>
<protein>
    <submittedName>
        <fullName evidence="3">Uncharacterized protein</fullName>
    </submittedName>
</protein>
<feature type="region of interest" description="Disordered" evidence="1">
    <location>
        <begin position="382"/>
        <end position="635"/>
    </location>
</feature>
<evidence type="ECO:0000313" key="3">
    <source>
        <dbReference type="EMBL" id="CAL4104985.1"/>
    </source>
</evidence>
<comment type="caution">
    <text evidence="3">The sequence shown here is derived from an EMBL/GenBank/DDBJ whole genome shotgun (WGS) entry which is preliminary data.</text>
</comment>
<feature type="compositionally biased region" description="Polar residues" evidence="1">
    <location>
        <begin position="442"/>
        <end position="453"/>
    </location>
</feature>
<feature type="transmembrane region" description="Helical" evidence="2">
    <location>
        <begin position="298"/>
        <end position="321"/>
    </location>
</feature>
<reference evidence="3 4" key="1">
    <citation type="submission" date="2024-05" db="EMBL/GenBank/DDBJ databases">
        <authorList>
            <person name="Wallberg A."/>
        </authorList>
    </citation>
    <scope>NUCLEOTIDE SEQUENCE [LARGE SCALE GENOMIC DNA]</scope>
</reference>